<organism evidence="1">
    <name type="scientific">Rhizophora mucronata</name>
    <name type="common">Asiatic mangrove</name>
    <dbReference type="NCBI Taxonomy" id="61149"/>
    <lineage>
        <taxon>Eukaryota</taxon>
        <taxon>Viridiplantae</taxon>
        <taxon>Streptophyta</taxon>
        <taxon>Embryophyta</taxon>
        <taxon>Tracheophyta</taxon>
        <taxon>Spermatophyta</taxon>
        <taxon>Magnoliopsida</taxon>
        <taxon>eudicotyledons</taxon>
        <taxon>Gunneridae</taxon>
        <taxon>Pentapetalae</taxon>
        <taxon>rosids</taxon>
        <taxon>fabids</taxon>
        <taxon>Malpighiales</taxon>
        <taxon>Rhizophoraceae</taxon>
        <taxon>Rhizophora</taxon>
    </lineage>
</organism>
<dbReference type="AlphaFoldDB" id="A0A2P2Q3F2"/>
<name>A0A2P2Q3F2_RHIMU</name>
<reference evidence="1" key="1">
    <citation type="submission" date="2018-02" db="EMBL/GenBank/DDBJ databases">
        <title>Rhizophora mucronata_Transcriptome.</title>
        <authorList>
            <person name="Meera S.P."/>
            <person name="Sreeshan A."/>
            <person name="Augustine A."/>
        </authorList>
    </citation>
    <scope>NUCLEOTIDE SEQUENCE</scope>
    <source>
        <tissue evidence="1">Leaf</tissue>
    </source>
</reference>
<dbReference type="NCBIfam" id="TIGR01640">
    <property type="entry name" value="F_box_assoc_1"/>
    <property type="match status" value="1"/>
</dbReference>
<dbReference type="EMBL" id="GGEC01080965">
    <property type="protein sequence ID" value="MBX61449.1"/>
    <property type="molecule type" value="Transcribed_RNA"/>
</dbReference>
<protein>
    <submittedName>
        <fullName evidence="1">Uncharacterized protein</fullName>
    </submittedName>
</protein>
<evidence type="ECO:0000313" key="1">
    <source>
        <dbReference type="EMBL" id="MBX61449.1"/>
    </source>
</evidence>
<proteinExistence type="predicted"/>
<dbReference type="InterPro" id="IPR017451">
    <property type="entry name" value="F-box-assoc_interact_dom"/>
</dbReference>
<accession>A0A2P2Q3F2</accession>
<sequence>MVYSLVKNSARTIEKFPDGYGHVTLQVFGTLVATRLHWVVAQVRSFRDYWIVAFDLNDEKFHLLPTPDNSHGIILGVLGGCLSMGCKVESENLEIWMMKEYGVKDSWTKLCSISEENGGCYNISPLCFSRISDRILFLQNDCFLYWYDQANGRSESACCVSGNFFAIICVRSLVPINASTGPAHQGNEREMTQLR</sequence>